<comment type="caution">
    <text evidence="1">The sequence shown here is derived from an EMBL/GenBank/DDBJ whole genome shotgun (WGS) entry which is preliminary data.</text>
</comment>
<accession>A0A1A5HVC4</accession>
<reference evidence="2" key="1">
    <citation type="submission" date="2016-06" db="EMBL/GenBank/DDBJ databases">
        <title>NZP2037 Pacbio-Illumina hybrid assembly.</title>
        <authorList>
            <person name="Ramsay J.P."/>
        </authorList>
    </citation>
    <scope>NUCLEOTIDE SEQUENCE [LARGE SCALE GENOMIC DNA]</scope>
    <source>
        <strain evidence="2">R7ANS::ICEMlSym2042</strain>
    </source>
</reference>
<gene>
    <name evidence="1" type="ORF">BAE39_12465</name>
</gene>
<dbReference type="GeneID" id="66684858"/>
<dbReference type="RefSeq" id="WP_032929627.1">
    <property type="nucleotide sequence ID" value="NZ_LZTH01000045.1"/>
</dbReference>
<organism evidence="1 2">
    <name type="scientific">Rhizobium loti</name>
    <name type="common">Mesorhizobium loti</name>
    <dbReference type="NCBI Taxonomy" id="381"/>
    <lineage>
        <taxon>Bacteria</taxon>
        <taxon>Pseudomonadati</taxon>
        <taxon>Pseudomonadota</taxon>
        <taxon>Alphaproteobacteria</taxon>
        <taxon>Hyphomicrobiales</taxon>
        <taxon>Phyllobacteriaceae</taxon>
        <taxon>Mesorhizobium</taxon>
    </lineage>
</organism>
<dbReference type="EMBL" id="LZTJ01000012">
    <property type="protein sequence ID" value="OBP76884.1"/>
    <property type="molecule type" value="Genomic_DNA"/>
</dbReference>
<name>A0A1A5HVC4_RHILI</name>
<sequence length="170" mass="19256">MTDAPITMRWDGEAMVPVSQFWAERADKAFVVGEVYRIVEHHDRSANSHRHYFACVHAAWQNLPDQLIEIYPTADHLRKKALIRKGYRDEREYVCASKAAALDLVRTIRPLDDYAIIEARENVVRIWTAKSQSVPAMGAKAFQESKQAVLDFLDDLLGVERGATAKSEAA</sequence>
<evidence type="ECO:0000313" key="2">
    <source>
        <dbReference type="Proteomes" id="UP000093748"/>
    </source>
</evidence>
<protein>
    <submittedName>
        <fullName evidence="1">Uncharacterized protein</fullName>
    </submittedName>
</protein>
<proteinExistence type="predicted"/>
<dbReference type="Proteomes" id="UP000093748">
    <property type="component" value="Unassembled WGS sequence"/>
</dbReference>
<dbReference type="AlphaFoldDB" id="A0A1A5HVC4"/>
<evidence type="ECO:0000313" key="1">
    <source>
        <dbReference type="EMBL" id="OBP76884.1"/>
    </source>
</evidence>